<accession>A0A672GMC3</accession>
<dbReference type="GO" id="GO:0097196">
    <property type="term" value="C:Shu complex"/>
    <property type="evidence" value="ECO:0007669"/>
    <property type="project" value="TreeGrafter"/>
</dbReference>
<evidence type="ECO:0000313" key="1">
    <source>
        <dbReference type="Ensembl" id="ENSSFAP00005018080.1"/>
    </source>
</evidence>
<evidence type="ECO:0008006" key="3">
    <source>
        <dbReference type="Google" id="ProtNLM"/>
    </source>
</evidence>
<dbReference type="GO" id="GO:0000724">
    <property type="term" value="P:double-strand break repair via homologous recombination"/>
    <property type="evidence" value="ECO:0007669"/>
    <property type="project" value="TreeGrafter"/>
</dbReference>
<dbReference type="Ensembl" id="ENSSFAT00005018809.1">
    <property type="protein sequence ID" value="ENSSFAP00005018080.1"/>
    <property type="gene ID" value="ENSSFAG00005009564.1"/>
</dbReference>
<dbReference type="OMA" id="FCYPRTL"/>
<keyword evidence="2" id="KW-1185">Reference proteome</keyword>
<dbReference type="GO" id="GO:0003697">
    <property type="term" value="F:single-stranded DNA binding"/>
    <property type="evidence" value="ECO:0007669"/>
    <property type="project" value="TreeGrafter"/>
</dbReference>
<reference evidence="1" key="3">
    <citation type="submission" date="2025-09" db="UniProtKB">
        <authorList>
            <consortium name="Ensembl"/>
        </authorList>
    </citation>
    <scope>IDENTIFICATION</scope>
</reference>
<evidence type="ECO:0000313" key="2">
    <source>
        <dbReference type="Proteomes" id="UP000472267"/>
    </source>
</evidence>
<dbReference type="InParanoid" id="A0A672GMC3"/>
<reference evidence="1" key="1">
    <citation type="submission" date="2019-06" db="EMBL/GenBank/DDBJ databases">
        <authorList>
            <consortium name="Wellcome Sanger Institute Data Sharing"/>
        </authorList>
    </citation>
    <scope>NUCLEOTIDE SEQUENCE [LARGE SCALE GENOMIC DNA]</scope>
</reference>
<dbReference type="PANTHER" id="PTHR28653">
    <property type="match status" value="1"/>
</dbReference>
<protein>
    <recommendedName>
        <fullName evidence="3">SWIM-type zinc finger 7 associated protein 1</fullName>
    </recommendedName>
</protein>
<reference evidence="1" key="2">
    <citation type="submission" date="2025-08" db="UniProtKB">
        <authorList>
            <consortium name="Ensembl"/>
        </authorList>
    </citation>
    <scope>IDENTIFICATION</scope>
</reference>
<sequence length="139" mass="15027">MSQTSKIRFSYPRTLEELLLQVASLHESPHISPTPPSLIIVDRLESFLRGSRAGSDSGLHPGEQSSTAHISALLSDTTAFLSHVLEQRGSSSGPCRLIASYLSEEDAPPGGGNAYASDPILDVLDRYFQVRCCRCPVTV</sequence>
<dbReference type="Proteomes" id="UP000472267">
    <property type="component" value="Chromosome 4"/>
</dbReference>
<name>A0A672GMC3_SALFA</name>
<dbReference type="PANTHER" id="PTHR28653:SF1">
    <property type="entry name" value="ATPASE SWSAP1"/>
    <property type="match status" value="1"/>
</dbReference>
<organism evidence="1 2">
    <name type="scientific">Salarias fasciatus</name>
    <name type="common">Jewelled blenny</name>
    <name type="synonym">Blennius fasciatus</name>
    <dbReference type="NCBI Taxonomy" id="181472"/>
    <lineage>
        <taxon>Eukaryota</taxon>
        <taxon>Metazoa</taxon>
        <taxon>Chordata</taxon>
        <taxon>Craniata</taxon>
        <taxon>Vertebrata</taxon>
        <taxon>Euteleostomi</taxon>
        <taxon>Actinopterygii</taxon>
        <taxon>Neopterygii</taxon>
        <taxon>Teleostei</taxon>
        <taxon>Neoteleostei</taxon>
        <taxon>Acanthomorphata</taxon>
        <taxon>Ovalentaria</taxon>
        <taxon>Blenniimorphae</taxon>
        <taxon>Blenniiformes</taxon>
        <taxon>Blennioidei</taxon>
        <taxon>Blenniidae</taxon>
        <taxon>Salariinae</taxon>
        <taxon>Salarias</taxon>
    </lineage>
</organism>
<proteinExistence type="predicted"/>
<dbReference type="AlphaFoldDB" id="A0A672GMC3"/>